<organism evidence="1 2">
    <name type="scientific">Rhizobium fredii</name>
    <name type="common">Sinorhizobium fredii</name>
    <dbReference type="NCBI Taxonomy" id="380"/>
    <lineage>
        <taxon>Bacteria</taxon>
        <taxon>Pseudomonadati</taxon>
        <taxon>Pseudomonadota</taxon>
        <taxon>Alphaproteobacteria</taxon>
        <taxon>Hyphomicrobiales</taxon>
        <taxon>Rhizobiaceae</taxon>
        <taxon>Sinorhizobium/Ensifer group</taxon>
        <taxon>Sinorhizobium</taxon>
    </lineage>
</organism>
<dbReference type="EMBL" id="WISZ01000050">
    <property type="protein sequence ID" value="MQX07503.1"/>
    <property type="molecule type" value="Genomic_DNA"/>
</dbReference>
<dbReference type="AlphaFoldDB" id="A0A844A3H3"/>
<comment type="caution">
    <text evidence="1">The sequence shown here is derived from an EMBL/GenBank/DDBJ whole genome shotgun (WGS) entry which is preliminary data.</text>
</comment>
<evidence type="ECO:0000313" key="2">
    <source>
        <dbReference type="Proteomes" id="UP000466694"/>
    </source>
</evidence>
<accession>A0A844A3H3</accession>
<protein>
    <submittedName>
        <fullName evidence="1">Uncharacterized protein</fullName>
    </submittedName>
</protein>
<gene>
    <name evidence="1" type="ORF">GHK48_03990</name>
</gene>
<sequence>MMKTQDKTAVATVKDVLLTNPDGLREVIRAVMQAVLEAGHRQLPRLVRALAVDSRELDGGQRIHHMDQQREHKRLALRNPA</sequence>
<reference evidence="1 2" key="1">
    <citation type="journal article" date="2013" name="Genome Biol.">
        <title>Comparative genomics of the core and accessory genomes of 48 Sinorhizobium strains comprising five genospecies.</title>
        <authorList>
            <person name="Sugawara M."/>
            <person name="Epstein B."/>
            <person name="Badgley B.D."/>
            <person name="Unno T."/>
            <person name="Xu L."/>
            <person name="Reese J."/>
            <person name="Gyaneshwar P."/>
            <person name="Denny R."/>
            <person name="Mudge J."/>
            <person name="Bharti A.K."/>
            <person name="Farmer A.D."/>
            <person name="May G.D."/>
            <person name="Woodward J.E."/>
            <person name="Medigue C."/>
            <person name="Vallenet D."/>
            <person name="Lajus A."/>
            <person name="Rouy Z."/>
            <person name="Martinez-Vaz B."/>
            <person name="Tiffin P."/>
            <person name="Young N.D."/>
            <person name="Sadowsky M.J."/>
        </authorList>
    </citation>
    <scope>NUCLEOTIDE SEQUENCE [LARGE SCALE GENOMIC DNA]</scope>
    <source>
        <strain evidence="1 2">USDA205</strain>
    </source>
</reference>
<dbReference type="RefSeq" id="WP_141322330.1">
    <property type="nucleotide sequence ID" value="NZ_BJNI01000128.1"/>
</dbReference>
<evidence type="ECO:0000313" key="1">
    <source>
        <dbReference type="EMBL" id="MQX07503.1"/>
    </source>
</evidence>
<proteinExistence type="predicted"/>
<name>A0A844A3H3_RHIFR</name>
<dbReference type="Proteomes" id="UP000466694">
    <property type="component" value="Unassembled WGS sequence"/>
</dbReference>